<evidence type="ECO:0000259" key="5">
    <source>
        <dbReference type="Pfam" id="PF04198"/>
    </source>
</evidence>
<keyword evidence="3" id="KW-0238">DNA-binding</keyword>
<dbReference type="PATRIC" id="fig|1302272.5.peg.1065"/>
<evidence type="ECO:0000256" key="1">
    <source>
        <dbReference type="ARBA" id="ARBA00010466"/>
    </source>
</evidence>
<dbReference type="AlphaFoldDB" id="A0A0R1HXW9"/>
<dbReference type="SUPFAM" id="SSF100950">
    <property type="entry name" value="NagB/RpiA/CoA transferase-like"/>
    <property type="match status" value="1"/>
</dbReference>
<feature type="domain" description="Sugar-binding" evidence="5">
    <location>
        <begin position="58"/>
        <end position="310"/>
    </location>
</feature>
<dbReference type="Gene3D" id="3.40.50.1360">
    <property type="match status" value="1"/>
</dbReference>
<comment type="caution">
    <text evidence="6">The sequence shown here is derived from an EMBL/GenBank/DDBJ whole genome shotgun (WGS) entry which is preliminary data.</text>
</comment>
<dbReference type="InterPro" id="IPR007324">
    <property type="entry name" value="Sugar-bd_dom_put"/>
</dbReference>
<dbReference type="InterPro" id="IPR051054">
    <property type="entry name" value="SorC_transcr_regulators"/>
</dbReference>
<dbReference type="Pfam" id="PF04198">
    <property type="entry name" value="Sugar-bind"/>
    <property type="match status" value="1"/>
</dbReference>
<reference evidence="6 7" key="1">
    <citation type="journal article" date="2015" name="Genome Announc.">
        <title>Expanding the biotechnology potential of lactobacilli through comparative genomics of 213 strains and associated genera.</title>
        <authorList>
            <person name="Sun Z."/>
            <person name="Harris H.M."/>
            <person name="McCann A."/>
            <person name="Guo C."/>
            <person name="Argimon S."/>
            <person name="Zhang W."/>
            <person name="Yang X."/>
            <person name="Jeffery I.B."/>
            <person name="Cooney J.C."/>
            <person name="Kagawa T.F."/>
            <person name="Liu W."/>
            <person name="Song Y."/>
            <person name="Salvetti E."/>
            <person name="Wrobel A."/>
            <person name="Rasinkangas P."/>
            <person name="Parkhill J."/>
            <person name="Rea M.C."/>
            <person name="O'Sullivan O."/>
            <person name="Ritari J."/>
            <person name="Douillard F.P."/>
            <person name="Paul Ross R."/>
            <person name="Yang R."/>
            <person name="Briner A.E."/>
            <person name="Felis G.E."/>
            <person name="de Vos W.M."/>
            <person name="Barrangou R."/>
            <person name="Klaenhammer T.R."/>
            <person name="Caufield P.W."/>
            <person name="Cui Y."/>
            <person name="Zhang H."/>
            <person name="O'Toole P.W."/>
        </authorList>
    </citation>
    <scope>NUCLEOTIDE SEQUENCE [LARGE SCALE GENOMIC DNA]</scope>
    <source>
        <strain evidence="6 7">JCM 15530</strain>
    </source>
</reference>
<gene>
    <name evidence="6" type="ORF">FC96_GL001059</name>
</gene>
<dbReference type="GO" id="GO:0003677">
    <property type="term" value="F:DNA binding"/>
    <property type="evidence" value="ECO:0007669"/>
    <property type="project" value="UniProtKB-KW"/>
</dbReference>
<name>A0A0R1HXW9_9LACO</name>
<keyword evidence="4" id="KW-0804">Transcription</keyword>
<dbReference type="PANTHER" id="PTHR34294">
    <property type="entry name" value="TRANSCRIPTIONAL REGULATOR-RELATED"/>
    <property type="match status" value="1"/>
</dbReference>
<dbReference type="Gene3D" id="1.10.10.10">
    <property type="entry name" value="Winged helix-like DNA-binding domain superfamily/Winged helix DNA-binding domain"/>
    <property type="match status" value="1"/>
</dbReference>
<evidence type="ECO:0000256" key="2">
    <source>
        <dbReference type="ARBA" id="ARBA00023015"/>
    </source>
</evidence>
<evidence type="ECO:0000256" key="3">
    <source>
        <dbReference type="ARBA" id="ARBA00023125"/>
    </source>
</evidence>
<dbReference type="EMBL" id="AZCX01000002">
    <property type="protein sequence ID" value="KRK48740.1"/>
    <property type="molecule type" value="Genomic_DNA"/>
</dbReference>
<dbReference type="GO" id="GO:0016829">
    <property type="term" value="F:lyase activity"/>
    <property type="evidence" value="ECO:0007669"/>
    <property type="project" value="UniProtKB-KW"/>
</dbReference>
<proteinExistence type="inferred from homology"/>
<dbReference type="InterPro" id="IPR037171">
    <property type="entry name" value="NagB/RpiA_transferase-like"/>
</dbReference>
<organism evidence="6 7">
    <name type="scientific">Secundilactobacillus kimchicus JCM 15530</name>
    <dbReference type="NCBI Taxonomy" id="1302272"/>
    <lineage>
        <taxon>Bacteria</taxon>
        <taxon>Bacillati</taxon>
        <taxon>Bacillota</taxon>
        <taxon>Bacilli</taxon>
        <taxon>Lactobacillales</taxon>
        <taxon>Lactobacillaceae</taxon>
        <taxon>Secundilactobacillus</taxon>
    </lineage>
</organism>
<evidence type="ECO:0000313" key="6">
    <source>
        <dbReference type="EMBL" id="KRK48740.1"/>
    </source>
</evidence>
<dbReference type="PANTHER" id="PTHR34294:SF1">
    <property type="entry name" value="TRANSCRIPTIONAL REGULATOR LSRR"/>
    <property type="match status" value="1"/>
</dbReference>
<dbReference type="OrthoDB" id="58802at2"/>
<comment type="similarity">
    <text evidence="1">Belongs to the SorC transcriptional regulatory family.</text>
</comment>
<protein>
    <submittedName>
        <fullName evidence="6">Citrate lyase regulator</fullName>
    </submittedName>
</protein>
<dbReference type="GO" id="GO:0030246">
    <property type="term" value="F:carbohydrate binding"/>
    <property type="evidence" value="ECO:0007669"/>
    <property type="project" value="InterPro"/>
</dbReference>
<dbReference type="STRING" id="1302272.FC96_GL001059"/>
<evidence type="ECO:0000313" key="7">
    <source>
        <dbReference type="Proteomes" id="UP000050911"/>
    </source>
</evidence>
<dbReference type="InterPro" id="IPR036388">
    <property type="entry name" value="WH-like_DNA-bd_sf"/>
</dbReference>
<dbReference type="Proteomes" id="UP000050911">
    <property type="component" value="Unassembled WGS sequence"/>
</dbReference>
<accession>A0A0R1HXW9</accession>
<evidence type="ECO:0000256" key="4">
    <source>
        <dbReference type="ARBA" id="ARBA00023163"/>
    </source>
</evidence>
<keyword evidence="6" id="KW-0456">Lyase</keyword>
<keyword evidence="7" id="KW-1185">Reference proteome</keyword>
<dbReference type="RefSeq" id="WP_082593215.1">
    <property type="nucleotide sequence ID" value="NZ_AZCX01000002.1"/>
</dbReference>
<keyword evidence="2" id="KW-0805">Transcription regulation</keyword>
<sequence length="317" mass="35577">MENMKHQEQLANIARDYYLSDLTIAQISSKYNISRYLITKQLDEALASGLVKISINTPINRNFELEARFKRLFDLRNAFIIKDADTTNDDYENIINFAAQNIQDRIRTCRTVGVSWGGTVMNVINHFQAEVRDDLTFNQIMGHNLKHNYASGSTPLVQKAAARYSAQYQTVPAPLYILNNDVRTELAKEPAFIPAFSTMSKMDMIFAGIGTLASVDTIPVWKQHLSEIFEGVDLSQIVGMLYGRPFDIQGNILNPTTDKLFGASIDTLLAVPTRIAIVKSKFKARPLLGALRGKLITDFVTNESVANRVLMEMETTS</sequence>